<dbReference type="eggNOG" id="COG2755">
    <property type="taxonomic scope" value="Bacteria"/>
</dbReference>
<protein>
    <recommendedName>
        <fullName evidence="5">SGNH hydrolase-type esterase domain-containing protein</fullName>
    </recommendedName>
</protein>
<dbReference type="InterPro" id="IPR001087">
    <property type="entry name" value="GDSL"/>
</dbReference>
<feature type="chain" id="PRO_5039276868" description="SGNH hydrolase-type esterase domain-containing protein" evidence="2">
    <location>
        <begin position="25"/>
        <end position="311"/>
    </location>
</feature>
<dbReference type="PANTHER" id="PTHR21325">
    <property type="entry name" value="PHOSPHOLIPASE B, PLB1"/>
    <property type="match status" value="1"/>
</dbReference>
<dbReference type="Proteomes" id="UP000050867">
    <property type="component" value="Unassembled WGS sequence"/>
</dbReference>
<accession>A0A0T6LKK8</accession>
<dbReference type="GO" id="GO:0004620">
    <property type="term" value="F:phospholipase activity"/>
    <property type="evidence" value="ECO:0007669"/>
    <property type="project" value="InterPro"/>
</dbReference>
<dbReference type="PANTHER" id="PTHR21325:SF31">
    <property type="entry name" value="GH22081P-RELATED"/>
    <property type="match status" value="1"/>
</dbReference>
<dbReference type="SUPFAM" id="SSF52266">
    <property type="entry name" value="SGNH hydrolase"/>
    <property type="match status" value="1"/>
</dbReference>
<dbReference type="InterPro" id="IPR038885">
    <property type="entry name" value="PLB1"/>
</dbReference>
<evidence type="ECO:0000313" key="4">
    <source>
        <dbReference type="Proteomes" id="UP000050867"/>
    </source>
</evidence>
<evidence type="ECO:0000256" key="1">
    <source>
        <dbReference type="SAM" id="MobiDB-lite"/>
    </source>
</evidence>
<feature type="region of interest" description="Disordered" evidence="1">
    <location>
        <begin position="29"/>
        <end position="56"/>
    </location>
</feature>
<comment type="caution">
    <text evidence="3">The sequence shown here is derived from an EMBL/GenBank/DDBJ whole genome shotgun (WGS) entry which is preliminary data.</text>
</comment>
<keyword evidence="4" id="KW-1185">Reference proteome</keyword>
<dbReference type="Pfam" id="PF00657">
    <property type="entry name" value="Lipase_GDSL"/>
    <property type="match status" value="1"/>
</dbReference>
<dbReference type="Gene3D" id="3.40.50.1110">
    <property type="entry name" value="SGNH hydrolase"/>
    <property type="match status" value="1"/>
</dbReference>
<keyword evidence="2" id="KW-0732">Signal</keyword>
<dbReference type="STRING" id="76728.AQ490_11555"/>
<gene>
    <name evidence="3" type="ORF">AQ490_11555</name>
</gene>
<dbReference type="OrthoDB" id="5561551at2"/>
<organism evidence="3 4">
    <name type="scientific">Wenjunlia vitaminophila</name>
    <name type="common">Streptomyces vitaminophilus</name>
    <dbReference type="NCBI Taxonomy" id="76728"/>
    <lineage>
        <taxon>Bacteria</taxon>
        <taxon>Bacillati</taxon>
        <taxon>Actinomycetota</taxon>
        <taxon>Actinomycetes</taxon>
        <taxon>Kitasatosporales</taxon>
        <taxon>Streptomycetaceae</taxon>
        <taxon>Wenjunlia</taxon>
    </lineage>
</organism>
<feature type="signal peptide" evidence="2">
    <location>
        <begin position="1"/>
        <end position="24"/>
    </location>
</feature>
<name>A0A0T6LKK8_WENVI</name>
<sequence>MRLSALRKAITPLTALTTATLLLAGCTASDTSKDPEASAPATAPPQRAPAWPERPRSVAAVGDSITRGFDACSLLSDCPEVSWVTGTDERVDSLAARLLGRPTGARSSSDSADSTVRGSWNLARSGASMAELPGQMRQAAARDPDLVAVLIGANDACRPTVDRMTPVADFRADFEAALAVLHRTAPEARVLVGSIPDLEQLWRVGREHRLAKQVWQLGICPSMLSNAGSTAPADRERRSAVSARVDAYNEVLEQTCAATPTCIWDGGAVHRFRFTTEQLSPWDWFHPSVDGQAELARILYRAAFGTEDRDW</sequence>
<dbReference type="PROSITE" id="PS51257">
    <property type="entry name" value="PROKAR_LIPOPROTEIN"/>
    <property type="match status" value="1"/>
</dbReference>
<dbReference type="EMBL" id="LLZU01000039">
    <property type="protein sequence ID" value="KRV46521.1"/>
    <property type="molecule type" value="Genomic_DNA"/>
</dbReference>
<evidence type="ECO:0008006" key="5">
    <source>
        <dbReference type="Google" id="ProtNLM"/>
    </source>
</evidence>
<reference evidence="3 4" key="1">
    <citation type="submission" date="2015-10" db="EMBL/GenBank/DDBJ databases">
        <title>Draft genome sequence of pyrrolomycin-producing Streptomyces vitaminophilus.</title>
        <authorList>
            <person name="Graham D.E."/>
            <person name="Mahan K.M."/>
            <person name="Klingeman D.M."/>
            <person name="Hettich R.L."/>
            <person name="Parry R.J."/>
        </authorList>
    </citation>
    <scope>NUCLEOTIDE SEQUENCE [LARGE SCALE GENOMIC DNA]</scope>
    <source>
        <strain evidence="3 4">ATCC 31673</strain>
    </source>
</reference>
<dbReference type="InterPro" id="IPR036514">
    <property type="entry name" value="SGNH_hydro_sf"/>
</dbReference>
<dbReference type="CDD" id="cd01832">
    <property type="entry name" value="SGNH_hydrolase_like_1"/>
    <property type="match status" value="1"/>
</dbReference>
<dbReference type="AlphaFoldDB" id="A0A0T6LKK8"/>
<evidence type="ECO:0000313" key="3">
    <source>
        <dbReference type="EMBL" id="KRV46521.1"/>
    </source>
</evidence>
<dbReference type="RefSeq" id="WP_018386613.1">
    <property type="nucleotide sequence ID" value="NZ_LLZU01000039.1"/>
</dbReference>
<evidence type="ECO:0000256" key="2">
    <source>
        <dbReference type="SAM" id="SignalP"/>
    </source>
</evidence>
<proteinExistence type="predicted"/>